<evidence type="ECO:0000313" key="4">
    <source>
        <dbReference type="EMBL" id="PRQ76689.1"/>
    </source>
</evidence>
<feature type="domain" description="Expansin-like EG45" evidence="3">
    <location>
        <begin position="56"/>
        <end position="197"/>
    </location>
</feature>
<feature type="transmembrane region" description="Helical" evidence="1">
    <location>
        <begin position="242"/>
        <end position="261"/>
    </location>
</feature>
<keyword evidence="1" id="KW-1133">Transmembrane helix</keyword>
<dbReference type="CDD" id="cd22278">
    <property type="entry name" value="DPBB_GH45_endoglucanase"/>
    <property type="match status" value="1"/>
</dbReference>
<dbReference type="InterPro" id="IPR036908">
    <property type="entry name" value="RlpA-like_sf"/>
</dbReference>
<dbReference type="EMBL" id="LCTV02000002">
    <property type="protein sequence ID" value="PRQ76689.1"/>
    <property type="molecule type" value="Genomic_DNA"/>
</dbReference>
<feature type="signal peptide" evidence="2">
    <location>
        <begin position="1"/>
        <end position="30"/>
    </location>
</feature>
<protein>
    <submittedName>
        <fullName evidence="4">RlpA-like double-psi beta-barrel-containing protein domain-containing protein</fullName>
    </submittedName>
</protein>
<comment type="caution">
    <text evidence="4">The sequence shown here is derived from an EMBL/GenBank/DDBJ whole genome shotgun (WGS) entry which is preliminary data.</text>
</comment>
<name>A0A2T0AFA4_RHOTO</name>
<accession>A0A2T0AFA4</accession>
<dbReference type="AlphaFoldDB" id="A0A2T0AFA4"/>
<feature type="chain" id="PRO_5015643361" evidence="2">
    <location>
        <begin position="31"/>
        <end position="262"/>
    </location>
</feature>
<dbReference type="Gene3D" id="2.40.40.10">
    <property type="entry name" value="RlpA-like domain"/>
    <property type="match status" value="1"/>
</dbReference>
<sequence length="262" mass="27600">MAPRRRCRPGRAASRLALLWTTTLLRLASGKNISTLPIPQRGNASLTHYELPLGALASCGCSTGSTYFPTAALSQAAYGSSLASGPACGQCFNLTLLETFGATPEWVPTDQQRRNASVVVKIADKCPAPPLYDPDKTWCGATASKPNKAGFFLHFDLSSPSPSIPLSFFPVNASYGYDDFGSWIVEFEQVSCERWAGWGNQSALGLDASLTNQSGCCPANPLSDNSVCPAFSLKAAASPFRLAPTAAALLLLASALSLAFIA</sequence>
<evidence type="ECO:0000259" key="3">
    <source>
        <dbReference type="PROSITE" id="PS50842"/>
    </source>
</evidence>
<evidence type="ECO:0000256" key="1">
    <source>
        <dbReference type="SAM" id="Phobius"/>
    </source>
</evidence>
<gene>
    <name evidence="4" type="ORF">AAT19DRAFT_12107</name>
</gene>
<reference evidence="4 5" key="1">
    <citation type="journal article" date="2018" name="Elife">
        <title>Functional genomics of lipid metabolism in the oleaginous yeast Rhodosporidium toruloides.</title>
        <authorList>
            <person name="Coradetti S.T."/>
            <person name="Pinel D."/>
            <person name="Geiselman G."/>
            <person name="Ito M."/>
            <person name="Mondo S."/>
            <person name="Reilly M.C."/>
            <person name="Cheng Y.F."/>
            <person name="Bauer S."/>
            <person name="Grigoriev I."/>
            <person name="Gladden J.M."/>
            <person name="Simmons B.A."/>
            <person name="Brem R."/>
            <person name="Arkin A.P."/>
            <person name="Skerker J.M."/>
        </authorList>
    </citation>
    <scope>NUCLEOTIDE SEQUENCE [LARGE SCALE GENOMIC DNA]</scope>
    <source>
        <strain evidence="4 5">NBRC 0880</strain>
    </source>
</reference>
<proteinExistence type="predicted"/>
<evidence type="ECO:0000256" key="2">
    <source>
        <dbReference type="SAM" id="SignalP"/>
    </source>
</evidence>
<dbReference type="InterPro" id="IPR007112">
    <property type="entry name" value="Expansin/allergen_DPBB_dom"/>
</dbReference>
<dbReference type="Proteomes" id="UP000239560">
    <property type="component" value="Unassembled WGS sequence"/>
</dbReference>
<dbReference type="SUPFAM" id="SSF50685">
    <property type="entry name" value="Barwin-like endoglucanases"/>
    <property type="match status" value="1"/>
</dbReference>
<evidence type="ECO:0000313" key="5">
    <source>
        <dbReference type="Proteomes" id="UP000239560"/>
    </source>
</evidence>
<keyword evidence="1" id="KW-0472">Membrane</keyword>
<dbReference type="OrthoDB" id="5823761at2759"/>
<dbReference type="PROSITE" id="PS50842">
    <property type="entry name" value="EXPANSIN_EG45"/>
    <property type="match status" value="1"/>
</dbReference>
<dbReference type="Pfam" id="PF22514">
    <property type="entry name" value="EXPB1_D1"/>
    <property type="match status" value="1"/>
</dbReference>
<organism evidence="4 5">
    <name type="scientific">Rhodotorula toruloides</name>
    <name type="common">Yeast</name>
    <name type="synonym">Rhodosporidium toruloides</name>
    <dbReference type="NCBI Taxonomy" id="5286"/>
    <lineage>
        <taxon>Eukaryota</taxon>
        <taxon>Fungi</taxon>
        <taxon>Dikarya</taxon>
        <taxon>Basidiomycota</taxon>
        <taxon>Pucciniomycotina</taxon>
        <taxon>Microbotryomycetes</taxon>
        <taxon>Sporidiobolales</taxon>
        <taxon>Sporidiobolaceae</taxon>
        <taxon>Rhodotorula</taxon>
    </lineage>
</organism>
<keyword evidence="2" id="KW-0732">Signal</keyword>
<keyword evidence="1" id="KW-0812">Transmembrane</keyword>